<reference evidence="3 4" key="1">
    <citation type="submission" date="2016-10" db="EMBL/GenBank/DDBJ databases">
        <authorList>
            <person name="de Groot N.N."/>
        </authorList>
    </citation>
    <scope>NUCLEOTIDE SEQUENCE [LARGE SCALE GENOMIC DNA]</scope>
    <source>
        <strain evidence="3 4">DSM 19938</strain>
    </source>
</reference>
<dbReference type="SUPFAM" id="SSF55729">
    <property type="entry name" value="Acyl-CoA N-acyltransferases (Nat)"/>
    <property type="match status" value="1"/>
</dbReference>
<dbReference type="Gene3D" id="3.40.630.30">
    <property type="match status" value="1"/>
</dbReference>
<sequence>MENQDLDSQPVFLHAEPVLAVKNITETLAYWHEILGFPQMWTWGDPPDHGGVYWNDVFIQFTLNPQLASVSKGNSIWIKVKNLQALYLFHQEKNVNIIMPIENKPWGMSQYVIQEINGYYVSFSSAITDREPGKNQFPDQIKIVDRVPSVEEYKKLIKSVGWSSAVTDETIADQLSKLIFAVVAENTLTGEAIGCAFLLGDNSSFYYVKDVMVHPDFQKQRVGTAIMRRLSGWLDSNGQDGAMVGLFTGENLAGFYSQIGFSKAFGMNKTIRRK</sequence>
<dbReference type="EMBL" id="FNXY01000005">
    <property type="protein sequence ID" value="SEJ19667.1"/>
    <property type="molecule type" value="Genomic_DNA"/>
</dbReference>
<evidence type="ECO:0000313" key="4">
    <source>
        <dbReference type="Proteomes" id="UP000199532"/>
    </source>
</evidence>
<dbReference type="GO" id="GO:0016747">
    <property type="term" value="F:acyltransferase activity, transferring groups other than amino-acyl groups"/>
    <property type="evidence" value="ECO:0007669"/>
    <property type="project" value="InterPro"/>
</dbReference>
<organism evidence="3 4">
    <name type="scientific">Dyadobacter koreensis</name>
    <dbReference type="NCBI Taxonomy" id="408657"/>
    <lineage>
        <taxon>Bacteria</taxon>
        <taxon>Pseudomonadati</taxon>
        <taxon>Bacteroidota</taxon>
        <taxon>Cytophagia</taxon>
        <taxon>Cytophagales</taxon>
        <taxon>Spirosomataceae</taxon>
        <taxon>Dyadobacter</taxon>
    </lineage>
</organism>
<accession>A0A1H6WZA8</accession>
<dbReference type="SUPFAM" id="SSF54593">
    <property type="entry name" value="Glyoxalase/Bleomycin resistance protein/Dihydroxybiphenyl dioxygenase"/>
    <property type="match status" value="1"/>
</dbReference>
<keyword evidence="4" id="KW-1185">Reference proteome</keyword>
<dbReference type="PROSITE" id="PS51186">
    <property type="entry name" value="GNAT"/>
    <property type="match status" value="1"/>
</dbReference>
<dbReference type="InterPro" id="IPR037523">
    <property type="entry name" value="VOC_core"/>
</dbReference>
<dbReference type="Pfam" id="PF13508">
    <property type="entry name" value="Acetyltransf_7"/>
    <property type="match status" value="1"/>
</dbReference>
<dbReference type="InterPro" id="IPR016181">
    <property type="entry name" value="Acyl_CoA_acyltransferase"/>
</dbReference>
<dbReference type="InterPro" id="IPR000182">
    <property type="entry name" value="GNAT_dom"/>
</dbReference>
<dbReference type="RefSeq" id="WP_090337694.1">
    <property type="nucleotide sequence ID" value="NZ_FNXY01000005.1"/>
</dbReference>
<dbReference type="InterPro" id="IPR029068">
    <property type="entry name" value="Glyas_Bleomycin-R_OHBP_Dase"/>
</dbReference>
<evidence type="ECO:0000259" key="1">
    <source>
        <dbReference type="PROSITE" id="PS51186"/>
    </source>
</evidence>
<keyword evidence="3" id="KW-0808">Transferase</keyword>
<dbReference type="Proteomes" id="UP000199532">
    <property type="component" value="Unassembled WGS sequence"/>
</dbReference>
<evidence type="ECO:0000259" key="2">
    <source>
        <dbReference type="PROSITE" id="PS51819"/>
    </source>
</evidence>
<feature type="domain" description="VOC" evidence="2">
    <location>
        <begin position="11"/>
        <end position="126"/>
    </location>
</feature>
<name>A0A1H6WZA8_9BACT</name>
<dbReference type="CDD" id="cd04301">
    <property type="entry name" value="NAT_SF"/>
    <property type="match status" value="1"/>
</dbReference>
<proteinExistence type="predicted"/>
<gene>
    <name evidence="3" type="ORF">SAMN04487995_3716</name>
</gene>
<dbReference type="OrthoDB" id="9798201at2"/>
<dbReference type="Pfam" id="PF00903">
    <property type="entry name" value="Glyoxalase"/>
    <property type="match status" value="1"/>
</dbReference>
<dbReference type="PROSITE" id="PS51819">
    <property type="entry name" value="VOC"/>
    <property type="match status" value="1"/>
</dbReference>
<dbReference type="Gene3D" id="3.10.180.10">
    <property type="entry name" value="2,3-Dihydroxybiphenyl 1,2-Dioxygenase, domain 1"/>
    <property type="match status" value="1"/>
</dbReference>
<evidence type="ECO:0000313" key="3">
    <source>
        <dbReference type="EMBL" id="SEJ19667.1"/>
    </source>
</evidence>
<dbReference type="STRING" id="408657.SAMN04487995_3716"/>
<dbReference type="AlphaFoldDB" id="A0A1H6WZA8"/>
<feature type="domain" description="N-acetyltransferase" evidence="1">
    <location>
        <begin position="141"/>
        <end position="274"/>
    </location>
</feature>
<dbReference type="InterPro" id="IPR004360">
    <property type="entry name" value="Glyas_Fos-R_dOase_dom"/>
</dbReference>
<protein>
    <submittedName>
        <fullName evidence="3">Acetyltransferase (GNAT) domain-containing protein</fullName>
    </submittedName>
</protein>